<reference evidence="1" key="1">
    <citation type="submission" date="2013-07" db="EMBL/GenBank/DDBJ databases">
        <title>The genome of an arbuscular mycorrhizal fungus provides insights into the evolution of the oldest plant symbiosis.</title>
        <authorList>
            <consortium name="DOE Joint Genome Institute"/>
            <person name="Tisserant E."/>
            <person name="Malbreil M."/>
            <person name="Kuo A."/>
            <person name="Kohler A."/>
            <person name="Symeonidi A."/>
            <person name="Balestrini R."/>
            <person name="Charron P."/>
            <person name="Duensing N."/>
            <person name="Frei-dit-Frey N."/>
            <person name="Gianinazzi-Pearson V."/>
            <person name="Gilbert B."/>
            <person name="Handa Y."/>
            <person name="Hijri M."/>
            <person name="Kaul R."/>
            <person name="Kawaguchi M."/>
            <person name="Krajinski F."/>
            <person name="Lammers P."/>
            <person name="Lapierre D."/>
            <person name="Masclaux F.G."/>
            <person name="Murat C."/>
            <person name="Morin E."/>
            <person name="Ndikumana S."/>
            <person name="Pagni M."/>
            <person name="Petitpierre D."/>
            <person name="Requena N."/>
            <person name="Rosikiewicz P."/>
            <person name="Riley R."/>
            <person name="Saito K."/>
            <person name="San Clemente H."/>
            <person name="Shapiro H."/>
            <person name="van Tuinen D."/>
            <person name="Becard G."/>
            <person name="Bonfante P."/>
            <person name="Paszkowski U."/>
            <person name="Shachar-Hill Y."/>
            <person name="Young J.P."/>
            <person name="Sanders I.R."/>
            <person name="Henrissat B."/>
            <person name="Rensing S.A."/>
            <person name="Grigoriev I.V."/>
            <person name="Corradi N."/>
            <person name="Roux C."/>
            <person name="Martin F."/>
        </authorList>
    </citation>
    <scope>NUCLEOTIDE SEQUENCE</scope>
    <source>
        <strain evidence="1">DAOM 197198</strain>
    </source>
</reference>
<organism evidence="1">
    <name type="scientific">Rhizophagus irregularis (strain DAOM 181602 / DAOM 197198 / MUCL 43194)</name>
    <name type="common">Arbuscular mycorrhizal fungus</name>
    <name type="synonym">Glomus intraradices</name>
    <dbReference type="NCBI Taxonomy" id="747089"/>
    <lineage>
        <taxon>Eukaryota</taxon>
        <taxon>Fungi</taxon>
        <taxon>Fungi incertae sedis</taxon>
        <taxon>Mucoromycota</taxon>
        <taxon>Glomeromycotina</taxon>
        <taxon>Glomeromycetes</taxon>
        <taxon>Glomerales</taxon>
        <taxon>Glomeraceae</taxon>
        <taxon>Rhizophagus</taxon>
    </lineage>
</organism>
<dbReference type="EMBL" id="KI299806">
    <property type="protein sequence ID" value="ERZ97206.1"/>
    <property type="molecule type" value="Genomic_DNA"/>
</dbReference>
<evidence type="ECO:0000313" key="1">
    <source>
        <dbReference type="EMBL" id="ERZ97206.1"/>
    </source>
</evidence>
<gene>
    <name evidence="1" type="ORF">GLOINDRAFT_1269</name>
</gene>
<protein>
    <submittedName>
        <fullName evidence="1">Uncharacterized protein</fullName>
    </submittedName>
</protein>
<proteinExistence type="predicted"/>
<dbReference type="HOGENOM" id="CLU_2942980_0_0_1"/>
<sequence>MGQSAESHNNTVVNERRTNTILYIPYAISIRELRNKIITRLNTKYQGPPLPYDVAVPSEE</sequence>
<dbReference type="AlphaFoldDB" id="U9SQ02"/>
<name>U9SQ02_RHIID</name>
<accession>U9SQ02</accession>